<sequence length="112" mass="12073">MLTVYCFTDNTSTCLSDGTAFPRISEESVFGRILSDVRTDADAPDDGFLCLRSTDCPLEGLLLLVGSSMELYSPLATDQGSSISGTVMKSVFIVKSWRTRHTRGSSHRSGAA</sequence>
<dbReference type="EMBL" id="JAUYZG010000019">
    <property type="protein sequence ID" value="KAK2878249.1"/>
    <property type="molecule type" value="Genomic_DNA"/>
</dbReference>
<organism evidence="1 2">
    <name type="scientific">Cirrhinus molitorella</name>
    <name type="common">mud carp</name>
    <dbReference type="NCBI Taxonomy" id="172907"/>
    <lineage>
        <taxon>Eukaryota</taxon>
        <taxon>Metazoa</taxon>
        <taxon>Chordata</taxon>
        <taxon>Craniata</taxon>
        <taxon>Vertebrata</taxon>
        <taxon>Euteleostomi</taxon>
        <taxon>Actinopterygii</taxon>
        <taxon>Neopterygii</taxon>
        <taxon>Teleostei</taxon>
        <taxon>Ostariophysi</taxon>
        <taxon>Cypriniformes</taxon>
        <taxon>Cyprinidae</taxon>
        <taxon>Labeoninae</taxon>
        <taxon>Labeonini</taxon>
        <taxon>Cirrhinus</taxon>
    </lineage>
</organism>
<comment type="caution">
    <text evidence="1">The sequence shown here is derived from an EMBL/GenBank/DDBJ whole genome shotgun (WGS) entry which is preliminary data.</text>
</comment>
<proteinExistence type="predicted"/>
<reference evidence="1" key="1">
    <citation type="submission" date="2023-08" db="EMBL/GenBank/DDBJ databases">
        <title>Chromosome-level Genome Assembly of mud carp (Cirrhinus molitorella).</title>
        <authorList>
            <person name="Liu H."/>
        </authorList>
    </citation>
    <scope>NUCLEOTIDE SEQUENCE</scope>
    <source>
        <strain evidence="1">Prfri</strain>
        <tissue evidence="1">Muscle</tissue>
    </source>
</reference>
<dbReference type="AlphaFoldDB" id="A0AA88P6H0"/>
<dbReference type="Proteomes" id="UP001187343">
    <property type="component" value="Unassembled WGS sequence"/>
</dbReference>
<accession>A0AA88P6H0</accession>
<keyword evidence="2" id="KW-1185">Reference proteome</keyword>
<protein>
    <submittedName>
        <fullName evidence="1">Uncharacterized protein</fullName>
    </submittedName>
</protein>
<name>A0AA88P6H0_9TELE</name>
<evidence type="ECO:0000313" key="2">
    <source>
        <dbReference type="Proteomes" id="UP001187343"/>
    </source>
</evidence>
<gene>
    <name evidence="1" type="ORF">Q8A67_019040</name>
</gene>
<evidence type="ECO:0000313" key="1">
    <source>
        <dbReference type="EMBL" id="KAK2878249.1"/>
    </source>
</evidence>